<dbReference type="SMART" id="SM01007">
    <property type="entry name" value="Aldolase_II"/>
    <property type="match status" value="1"/>
</dbReference>
<proteinExistence type="predicted"/>
<keyword evidence="4" id="KW-1185">Reference proteome</keyword>
<evidence type="ECO:0000256" key="1">
    <source>
        <dbReference type="SAM" id="MobiDB-lite"/>
    </source>
</evidence>
<sequence>MNADTAAGPTLQALAEASARLGADPLLIQAAGGNTSVKVDDTLWVKASGLWLRDALQRPLLAPVGLSQVRQRVAAGEADPVGPTLRTDLAPPGLRPSIETTLHALMPHPVVLHVHAVDAIAWAVLPDAADALRAPLAAFRWAWVDYVRPGLPLTRAVAALTAEREVDVLMLANHGLVVGGATVAEAEARLAAVGSALRRPQRRAPAPDLAGLQAVATAAGGWRLPAEARCHAVATDALNLRRAAAGVLYPDHVVFLGDQLCRAPEHVASDEALLLAFLATLPPGADRPPCVAVPGRGLLVRDDLGEAAEALLACWADVLQRLPALPEPVSLPPEEARALTDWEAEKFRQQQRR</sequence>
<evidence type="ECO:0000313" key="3">
    <source>
        <dbReference type="EMBL" id="BDI08070.1"/>
    </source>
</evidence>
<dbReference type="Proteomes" id="UP001057498">
    <property type="component" value="Chromosome"/>
</dbReference>
<dbReference type="SUPFAM" id="SSF53639">
    <property type="entry name" value="AraD/HMP-PK domain-like"/>
    <property type="match status" value="1"/>
</dbReference>
<dbReference type="RefSeq" id="WP_251971205.1">
    <property type="nucleotide sequence ID" value="NZ_AP025730.1"/>
</dbReference>
<evidence type="ECO:0000259" key="2">
    <source>
        <dbReference type="SMART" id="SM01007"/>
    </source>
</evidence>
<feature type="domain" description="Class II aldolase/adducin N-terminal" evidence="2">
    <location>
        <begin position="13"/>
        <end position="201"/>
    </location>
</feature>
<dbReference type="Pfam" id="PF00596">
    <property type="entry name" value="Aldolase_II"/>
    <property type="match status" value="1"/>
</dbReference>
<dbReference type="EMBL" id="AP025730">
    <property type="protein sequence ID" value="BDI08070.1"/>
    <property type="molecule type" value="Genomic_DNA"/>
</dbReference>
<gene>
    <name evidence="3" type="ORF">CATMQ487_50400</name>
</gene>
<protein>
    <submittedName>
        <fullName evidence="3">Aldolase</fullName>
    </submittedName>
</protein>
<reference evidence="3" key="1">
    <citation type="submission" date="2022-04" db="EMBL/GenBank/DDBJ databases">
        <title>Whole genome sequence of Sphaerotilus sp. FB-5.</title>
        <authorList>
            <person name="Takeda M."/>
            <person name="Narihara S."/>
            <person name="Akimoto M."/>
            <person name="Akimoto R."/>
            <person name="Nishiyashiki S."/>
            <person name="Murakami T."/>
        </authorList>
    </citation>
    <scope>NUCLEOTIDE SEQUENCE</scope>
    <source>
        <strain evidence="3">FB-5</strain>
    </source>
</reference>
<feature type="region of interest" description="Disordered" evidence="1">
    <location>
        <begin position="333"/>
        <end position="353"/>
    </location>
</feature>
<dbReference type="InterPro" id="IPR036409">
    <property type="entry name" value="Aldolase_II/adducin_N_sf"/>
</dbReference>
<dbReference type="Gene3D" id="3.40.225.10">
    <property type="entry name" value="Class II aldolase/adducin N-terminal domain"/>
    <property type="match status" value="1"/>
</dbReference>
<organism evidence="3 4">
    <name type="scientific">Sphaerotilus microaerophilus</name>
    <dbReference type="NCBI Taxonomy" id="2914710"/>
    <lineage>
        <taxon>Bacteria</taxon>
        <taxon>Pseudomonadati</taxon>
        <taxon>Pseudomonadota</taxon>
        <taxon>Betaproteobacteria</taxon>
        <taxon>Burkholderiales</taxon>
        <taxon>Sphaerotilaceae</taxon>
        <taxon>Sphaerotilus</taxon>
    </lineage>
</organism>
<name>A0ABM7YTT2_9BURK</name>
<feature type="compositionally biased region" description="Basic and acidic residues" evidence="1">
    <location>
        <begin position="334"/>
        <end position="353"/>
    </location>
</feature>
<dbReference type="InterPro" id="IPR001303">
    <property type="entry name" value="Aldolase_II/adducin_N"/>
</dbReference>
<accession>A0ABM7YTT2</accession>
<evidence type="ECO:0000313" key="4">
    <source>
        <dbReference type="Proteomes" id="UP001057498"/>
    </source>
</evidence>